<gene>
    <name evidence="1" type="ORF">GRAN_2337</name>
</gene>
<evidence type="ECO:0000313" key="2">
    <source>
        <dbReference type="Proteomes" id="UP000289437"/>
    </source>
</evidence>
<dbReference type="EMBL" id="RDSM01000002">
    <property type="protein sequence ID" value="RXH55480.1"/>
    <property type="molecule type" value="Genomic_DNA"/>
</dbReference>
<sequence>MEELFLFMPEGFPGDRIYRLQDTDLGVVLNERHKHCREDRRTTFPMTSLQPWVGWIGNP</sequence>
<dbReference type="Proteomes" id="UP000289437">
    <property type="component" value="Unassembled WGS sequence"/>
</dbReference>
<comment type="caution">
    <text evidence="1">The sequence shown here is derived from an EMBL/GenBank/DDBJ whole genome shotgun (WGS) entry which is preliminary data.</text>
</comment>
<proteinExistence type="predicted"/>
<keyword evidence="2" id="KW-1185">Reference proteome</keyword>
<organism evidence="1 2">
    <name type="scientific">Granulicella sibirica</name>
    <dbReference type="NCBI Taxonomy" id="2479048"/>
    <lineage>
        <taxon>Bacteria</taxon>
        <taxon>Pseudomonadati</taxon>
        <taxon>Acidobacteriota</taxon>
        <taxon>Terriglobia</taxon>
        <taxon>Terriglobales</taxon>
        <taxon>Acidobacteriaceae</taxon>
        <taxon>Granulicella</taxon>
    </lineage>
</organism>
<dbReference type="AlphaFoldDB" id="A0A4Q0SZL3"/>
<reference evidence="1 2" key="1">
    <citation type="submission" date="2018-11" db="EMBL/GenBank/DDBJ databases">
        <authorList>
            <person name="Mardanov A.V."/>
            <person name="Ravin N.V."/>
            <person name="Dedysh S.N."/>
        </authorList>
    </citation>
    <scope>NUCLEOTIDE SEQUENCE [LARGE SCALE GENOMIC DNA]</scope>
    <source>
        <strain evidence="1 2">AF10</strain>
    </source>
</reference>
<reference evidence="2" key="2">
    <citation type="submission" date="2019-02" db="EMBL/GenBank/DDBJ databases">
        <title>Granulicella sibirica sp. nov., a psychrotolerant acidobacterium isolated from an organic soil layer in forested tundra, West Siberia.</title>
        <authorList>
            <person name="Oshkin I.Y."/>
            <person name="Kulichevskaya I.S."/>
            <person name="Rijpstra W.I.C."/>
            <person name="Sinninghe Damste J.S."/>
            <person name="Rakitin A.L."/>
            <person name="Ravin N.V."/>
            <person name="Dedysh S.N."/>
        </authorList>
    </citation>
    <scope>NUCLEOTIDE SEQUENCE [LARGE SCALE GENOMIC DNA]</scope>
    <source>
        <strain evidence="2">AF10</strain>
    </source>
</reference>
<protein>
    <submittedName>
        <fullName evidence="1">Uncharacterized protein</fullName>
    </submittedName>
</protein>
<name>A0A4Q0SZL3_9BACT</name>
<accession>A0A4Q0SZL3</accession>
<evidence type="ECO:0000313" key="1">
    <source>
        <dbReference type="EMBL" id="RXH55480.1"/>
    </source>
</evidence>